<feature type="transmembrane region" description="Helical" evidence="6">
    <location>
        <begin position="154"/>
        <end position="174"/>
    </location>
</feature>
<evidence type="ECO:0000256" key="6">
    <source>
        <dbReference type="SAM" id="Phobius"/>
    </source>
</evidence>
<evidence type="ECO:0000313" key="7">
    <source>
        <dbReference type="EMBL" id="NYE05465.1"/>
    </source>
</evidence>
<dbReference type="PANTHER" id="PTHR33545">
    <property type="entry name" value="UPF0750 MEMBRANE PROTEIN YITT-RELATED"/>
    <property type="match status" value="1"/>
</dbReference>
<feature type="transmembrane region" description="Helical" evidence="6">
    <location>
        <begin position="43"/>
        <end position="69"/>
    </location>
</feature>
<proteinExistence type="predicted"/>
<reference evidence="8" key="1">
    <citation type="submission" date="2020-07" db="EMBL/GenBank/DDBJ databases">
        <authorList>
            <person name="Partida-Martinez L."/>
            <person name="Huntemann M."/>
            <person name="Clum A."/>
            <person name="Wang J."/>
            <person name="Palaniappan K."/>
            <person name="Ritter S."/>
            <person name="Chen I.-M."/>
            <person name="Stamatis D."/>
            <person name="Reddy T."/>
            <person name="O'Malley R."/>
            <person name="Daum C."/>
            <person name="Shapiro N."/>
            <person name="Ivanova N."/>
            <person name="Kyrpides N."/>
            <person name="Woyke T."/>
        </authorList>
    </citation>
    <scope>NUCLEOTIDE SEQUENCE [LARGE SCALE GENOMIC DNA]</scope>
    <source>
        <strain evidence="8">AT2.8</strain>
    </source>
</reference>
<sequence length="199" mass="21946">MKNYVLNKRTDYISIPKRLLFIFCGAMLVAIALQLLLMKNNVIDGGIVGVSIILSHLTSIEVGFFLLLLNTPFFFIGYSYLGNRFILLSLFGIVVLSFFTHLLEPFPSISQNPLIVIFLGGGLLGLGVGTVIRYGGSLDGTEILAILFSGRSSFTIGQIVMFINLFIFISAIFIFGLKEAVFSLATFFVAYKTIDFSIK</sequence>
<accession>A0A852TC07</accession>
<evidence type="ECO:0000313" key="8">
    <source>
        <dbReference type="Proteomes" id="UP000548423"/>
    </source>
</evidence>
<keyword evidence="3 6" id="KW-0812">Transmembrane</keyword>
<dbReference type="InterPro" id="IPR003740">
    <property type="entry name" value="YitT"/>
</dbReference>
<evidence type="ECO:0000256" key="2">
    <source>
        <dbReference type="ARBA" id="ARBA00022475"/>
    </source>
</evidence>
<evidence type="ECO:0000256" key="5">
    <source>
        <dbReference type="ARBA" id="ARBA00023136"/>
    </source>
</evidence>
<dbReference type="AlphaFoldDB" id="A0A852TC07"/>
<evidence type="ECO:0000256" key="3">
    <source>
        <dbReference type="ARBA" id="ARBA00022692"/>
    </source>
</evidence>
<evidence type="ECO:0000256" key="1">
    <source>
        <dbReference type="ARBA" id="ARBA00004651"/>
    </source>
</evidence>
<comment type="caution">
    <text evidence="7">The sequence shown here is derived from an EMBL/GenBank/DDBJ whole genome shotgun (WGS) entry which is preliminary data.</text>
</comment>
<reference evidence="8" key="2">
    <citation type="submission" date="2020-08" db="EMBL/GenBank/DDBJ databases">
        <title>The Agave Microbiome: Exploring the role of microbial communities in plant adaptations to desert environments.</title>
        <authorList>
            <person name="Partida-Martinez L.P."/>
        </authorList>
    </citation>
    <scope>NUCLEOTIDE SEQUENCE [LARGE SCALE GENOMIC DNA]</scope>
    <source>
        <strain evidence="8">AT2.8</strain>
    </source>
</reference>
<comment type="subcellular location">
    <subcellularLocation>
        <location evidence="1">Cell membrane</location>
        <topology evidence="1">Multi-pass membrane protein</topology>
    </subcellularLocation>
</comment>
<protein>
    <submittedName>
        <fullName evidence="7">Uncharacterized membrane-anchored protein YitT (DUF2179 family)</fullName>
    </submittedName>
</protein>
<dbReference type="Proteomes" id="UP000548423">
    <property type="component" value="Unassembled WGS sequence"/>
</dbReference>
<organism evidence="7 8">
    <name type="scientific">Neobacillus niacini</name>
    <dbReference type="NCBI Taxonomy" id="86668"/>
    <lineage>
        <taxon>Bacteria</taxon>
        <taxon>Bacillati</taxon>
        <taxon>Bacillota</taxon>
        <taxon>Bacilli</taxon>
        <taxon>Bacillales</taxon>
        <taxon>Bacillaceae</taxon>
        <taxon>Neobacillus</taxon>
    </lineage>
</organism>
<keyword evidence="5 6" id="KW-0472">Membrane</keyword>
<dbReference type="InterPro" id="IPR051461">
    <property type="entry name" value="UPF0750_membrane"/>
</dbReference>
<evidence type="ECO:0000256" key="4">
    <source>
        <dbReference type="ARBA" id="ARBA00022989"/>
    </source>
</evidence>
<dbReference type="Pfam" id="PF02588">
    <property type="entry name" value="YitT_membrane"/>
    <property type="match status" value="1"/>
</dbReference>
<dbReference type="EMBL" id="JACCBX010000004">
    <property type="protein sequence ID" value="NYE05465.1"/>
    <property type="molecule type" value="Genomic_DNA"/>
</dbReference>
<dbReference type="GO" id="GO:0005886">
    <property type="term" value="C:plasma membrane"/>
    <property type="evidence" value="ECO:0007669"/>
    <property type="project" value="UniProtKB-SubCell"/>
</dbReference>
<gene>
    <name evidence="7" type="ORF">F4694_002218</name>
</gene>
<feature type="transmembrane region" description="Helical" evidence="6">
    <location>
        <begin position="81"/>
        <end position="102"/>
    </location>
</feature>
<keyword evidence="4 6" id="KW-1133">Transmembrane helix</keyword>
<feature type="transmembrane region" description="Helical" evidence="6">
    <location>
        <begin position="20"/>
        <end position="37"/>
    </location>
</feature>
<keyword evidence="2" id="KW-1003">Cell membrane</keyword>
<name>A0A852TC07_9BACI</name>
<feature type="transmembrane region" description="Helical" evidence="6">
    <location>
        <begin position="114"/>
        <end position="134"/>
    </location>
</feature>
<dbReference type="PANTHER" id="PTHR33545:SF3">
    <property type="entry name" value="UPF0750 MEMBRANE PROTEIN YQFU"/>
    <property type="match status" value="1"/>
</dbReference>